<feature type="binding site" evidence="7">
    <location>
        <begin position="194"/>
        <end position="201"/>
    </location>
    <ligand>
        <name>ATP</name>
        <dbReference type="ChEBI" id="CHEBI:30616"/>
    </ligand>
</feature>
<keyword evidence="4 7" id="KW-0067">ATP-binding</keyword>
<dbReference type="GO" id="GO:0005524">
    <property type="term" value="F:ATP binding"/>
    <property type="evidence" value="ECO:0007669"/>
    <property type="project" value="UniProtKB-UniRule"/>
</dbReference>
<dbReference type="Proteomes" id="UP000701853">
    <property type="component" value="Chromosome 6"/>
</dbReference>
<dbReference type="InterPro" id="IPR036961">
    <property type="entry name" value="Kinesin_motor_dom_sf"/>
</dbReference>
<reference evidence="11 12" key="1">
    <citation type="journal article" date="2021" name="bioRxiv">
        <title>The Gossypium anomalum genome as a resource for cotton improvement and evolutionary analysis of hybrid incompatibility.</title>
        <authorList>
            <person name="Grover C.E."/>
            <person name="Yuan D."/>
            <person name="Arick M.A."/>
            <person name="Miller E.R."/>
            <person name="Hu G."/>
            <person name="Peterson D.G."/>
            <person name="Wendel J.F."/>
            <person name="Udall J.A."/>
        </authorList>
    </citation>
    <scope>NUCLEOTIDE SEQUENCE [LARGE SCALE GENOMIC DNA]</scope>
    <source>
        <strain evidence="11">JFW-Udall</strain>
        <tissue evidence="11">Leaf</tissue>
    </source>
</reference>
<feature type="region of interest" description="Disordered" evidence="9">
    <location>
        <begin position="46"/>
        <end position="67"/>
    </location>
</feature>
<accession>A0A8J5YLP2</accession>
<dbReference type="InterPro" id="IPR001752">
    <property type="entry name" value="Kinesin_motor_dom"/>
</dbReference>
<dbReference type="PANTHER" id="PTHR47968:SF54">
    <property type="entry name" value="KINESIN-LIKE PROTEIN NACK2"/>
    <property type="match status" value="1"/>
</dbReference>
<evidence type="ECO:0000313" key="11">
    <source>
        <dbReference type="EMBL" id="KAG8492116.1"/>
    </source>
</evidence>
<dbReference type="CDD" id="cd01374">
    <property type="entry name" value="KISc_CENP_E"/>
    <property type="match status" value="1"/>
</dbReference>
<dbReference type="EMBL" id="JAHUZN010000006">
    <property type="protein sequence ID" value="KAG8492116.1"/>
    <property type="molecule type" value="Genomic_DNA"/>
</dbReference>
<evidence type="ECO:0000256" key="7">
    <source>
        <dbReference type="PROSITE-ProRule" id="PRU00283"/>
    </source>
</evidence>
<keyword evidence="2" id="KW-0493">Microtubule</keyword>
<comment type="caution">
    <text evidence="11">The sequence shown here is derived from an EMBL/GenBank/DDBJ whole genome shotgun (WGS) entry which is preliminary data.</text>
</comment>
<evidence type="ECO:0000256" key="2">
    <source>
        <dbReference type="ARBA" id="ARBA00022701"/>
    </source>
</evidence>
<evidence type="ECO:0000256" key="9">
    <source>
        <dbReference type="SAM" id="MobiDB-lite"/>
    </source>
</evidence>
<dbReference type="SUPFAM" id="SSF52540">
    <property type="entry name" value="P-loop containing nucleoside triphosphate hydrolases"/>
    <property type="match status" value="1"/>
</dbReference>
<dbReference type="Pfam" id="PF11995">
    <property type="entry name" value="DUF3490"/>
    <property type="match status" value="1"/>
</dbReference>
<evidence type="ECO:0000256" key="1">
    <source>
        <dbReference type="ARBA" id="ARBA00007310"/>
    </source>
</evidence>
<dbReference type="InterPro" id="IPR027640">
    <property type="entry name" value="Kinesin-like_fam"/>
</dbReference>
<keyword evidence="5 8" id="KW-0175">Coiled coil</keyword>
<dbReference type="Pfam" id="PF00225">
    <property type="entry name" value="Kinesin"/>
    <property type="match status" value="1"/>
</dbReference>
<feature type="compositionally biased region" description="Polar residues" evidence="9">
    <location>
        <begin position="819"/>
        <end position="833"/>
    </location>
</feature>
<organism evidence="11 12">
    <name type="scientific">Gossypium anomalum</name>
    <dbReference type="NCBI Taxonomy" id="47600"/>
    <lineage>
        <taxon>Eukaryota</taxon>
        <taxon>Viridiplantae</taxon>
        <taxon>Streptophyta</taxon>
        <taxon>Embryophyta</taxon>
        <taxon>Tracheophyta</taxon>
        <taxon>Spermatophyta</taxon>
        <taxon>Magnoliopsida</taxon>
        <taxon>eudicotyledons</taxon>
        <taxon>Gunneridae</taxon>
        <taxon>Pentapetalae</taxon>
        <taxon>rosids</taxon>
        <taxon>malvids</taxon>
        <taxon>Malvales</taxon>
        <taxon>Malvaceae</taxon>
        <taxon>Malvoideae</taxon>
        <taxon>Gossypium</taxon>
    </lineage>
</organism>
<dbReference type="AlphaFoldDB" id="A0A8J5YLP2"/>
<evidence type="ECO:0000256" key="8">
    <source>
        <dbReference type="SAM" id="Coils"/>
    </source>
</evidence>
<protein>
    <recommendedName>
        <fullName evidence="10">Kinesin motor domain-containing protein</fullName>
    </recommendedName>
</protein>
<evidence type="ECO:0000259" key="10">
    <source>
        <dbReference type="PROSITE" id="PS50067"/>
    </source>
</evidence>
<dbReference type="SMART" id="SM00129">
    <property type="entry name" value="KISc"/>
    <property type="match status" value="1"/>
</dbReference>
<feature type="compositionally biased region" description="Basic and acidic residues" evidence="9">
    <location>
        <begin position="895"/>
        <end position="905"/>
    </location>
</feature>
<dbReference type="GO" id="GO:0005874">
    <property type="term" value="C:microtubule"/>
    <property type="evidence" value="ECO:0007669"/>
    <property type="project" value="UniProtKB-KW"/>
</dbReference>
<keyword evidence="6 7" id="KW-0505">Motor protein</keyword>
<evidence type="ECO:0000256" key="5">
    <source>
        <dbReference type="ARBA" id="ARBA00023054"/>
    </source>
</evidence>
<comment type="similarity">
    <text evidence="1">Belongs to the TRAFAC class myosin-kinesin ATPase superfamily. Kinesin family. KIN-7 subfamily.</text>
</comment>
<feature type="region of interest" description="Disordered" evidence="9">
    <location>
        <begin position="867"/>
        <end position="910"/>
    </location>
</feature>
<dbReference type="PROSITE" id="PS00411">
    <property type="entry name" value="KINESIN_MOTOR_1"/>
    <property type="match status" value="1"/>
</dbReference>
<dbReference type="InterPro" id="IPR019821">
    <property type="entry name" value="Kinesin_motor_CS"/>
</dbReference>
<evidence type="ECO:0000256" key="6">
    <source>
        <dbReference type="ARBA" id="ARBA00023175"/>
    </source>
</evidence>
<dbReference type="PROSITE" id="PS50067">
    <property type="entry name" value="KINESIN_MOTOR_2"/>
    <property type="match status" value="1"/>
</dbReference>
<keyword evidence="12" id="KW-1185">Reference proteome</keyword>
<dbReference type="OrthoDB" id="3176171at2759"/>
<feature type="compositionally biased region" description="Basic and acidic residues" evidence="9">
    <location>
        <begin position="877"/>
        <end position="888"/>
    </location>
</feature>
<dbReference type="FunFam" id="3.40.850.10:FF:000016">
    <property type="entry name" value="Kinesin-like protein"/>
    <property type="match status" value="1"/>
</dbReference>
<dbReference type="PANTHER" id="PTHR47968">
    <property type="entry name" value="CENTROMERE PROTEIN E"/>
    <property type="match status" value="1"/>
</dbReference>
<feature type="domain" description="Kinesin motor" evidence="10">
    <location>
        <begin position="112"/>
        <end position="430"/>
    </location>
</feature>
<keyword evidence="3 7" id="KW-0547">Nucleotide-binding</keyword>
<evidence type="ECO:0000313" key="12">
    <source>
        <dbReference type="Proteomes" id="UP000701853"/>
    </source>
</evidence>
<name>A0A8J5YLP2_9ROSI</name>
<dbReference type="GO" id="GO:0007018">
    <property type="term" value="P:microtubule-based movement"/>
    <property type="evidence" value="ECO:0007669"/>
    <property type="project" value="InterPro"/>
</dbReference>
<dbReference type="PRINTS" id="PR00380">
    <property type="entry name" value="KINESINHEAVY"/>
</dbReference>
<evidence type="ECO:0000256" key="4">
    <source>
        <dbReference type="ARBA" id="ARBA00022840"/>
    </source>
</evidence>
<dbReference type="InterPro" id="IPR021881">
    <property type="entry name" value="NACK_C"/>
</dbReference>
<dbReference type="GO" id="GO:0008017">
    <property type="term" value="F:microtubule binding"/>
    <property type="evidence" value="ECO:0007669"/>
    <property type="project" value="InterPro"/>
</dbReference>
<feature type="region of interest" description="Disordered" evidence="9">
    <location>
        <begin position="666"/>
        <end position="703"/>
    </location>
</feature>
<gene>
    <name evidence="11" type="ORF">CXB51_015648</name>
</gene>
<evidence type="ECO:0000256" key="3">
    <source>
        <dbReference type="ARBA" id="ARBA00022741"/>
    </source>
</evidence>
<proteinExistence type="inferred from homology"/>
<dbReference type="Gene3D" id="3.40.850.10">
    <property type="entry name" value="Kinesin motor domain"/>
    <property type="match status" value="1"/>
</dbReference>
<feature type="region of interest" description="Disordered" evidence="9">
    <location>
        <begin position="801"/>
        <end position="844"/>
    </location>
</feature>
<sequence>MMATVFKTKTMRVKKSHYLFSFFHFSELKARSASFELKLEAPRKRRLRSRGNDAISGSKKRLRSRVNKANSDSKVISPLELKKLQEQKRRVRIREKLGIMSEDSEFQEPGEKIFVSVRVRPLNDKERKSDWECINNDTIIFKNSLPERSMFPAAYTFDRVYDCDCPTKQVYDEGAKHIALSVLNGINSSIFAYGQTSSGKTYTMRGITEYAVVDIYDYIEKHKEREFVVKFSAMEIYNEAVRDLLSLDSTPLRLLDDPERGTVVERLTEETLRDKDHLEELLSICEAQRQIGETALNETSSRSHQILRLTIESSAREYAGAENSSVLSASVNFVDLAGSERASQTLSAGTRLKEGCHINRSLLTLGTVIRKLSKGRNSHVPYRDSKLTRILQNALGGNARTAIICTMSPDRSHVEQSRNTLSFASCAKEVTTNAQVNLVMSDKALVKQLQRELAKLENEMKSLGSAPVKRDTASLLREKELLIEQMAKEIEELTRQRDLAQSRVENLLLSVREVQMLKSGEYSSNSSEVTNVPCTVDYSNHKDIVTPSVPITNNNHQYDGHPENSEEECHLDGITTKFVEPDPSKRWDKVAQKKDENFEDNCKEVRCIEFEDSSIEMNEKEKVASLNPENNEGKTTVETNELWIDLVEDGKPAMKEAVIKEIEADNLSADPEEEQGKVSLTETELSIEKREGDDLSSNPKENVEDLRSSHVNKDETCEALKQKVQELQLTIKFLVRYHIMGDSPSLLDAASSASSMSRSRSCKAIVTTMPSSPRFEKSQQSETVPTFTEAEMDFIERAKTLSQKLSNSKDDNRNAKMSRCNSQASITSGSTEEQSVKDVDVEETCSEVNFPPRPWKSFASGSKRRTSFSIDFPEGGSDTKTRQEKQIDKNLVPETKTENSRETNHSTKLHSSWPEEFENLQRTIIELWDKCNVPLIHRTYFILLFKGDPSDSVYMEVELRRLSFLKNSMSSLGRNGWKDSPIDTAASSAKDLMRERRMLYKQIQKKFSKKQREELYKKWGIGLNTKQRSSQLARRLWTNTQDMGHVKESAALVAKLLGLVEPSQAPKEVVGLSILPRSVTRRSSSWKNVIPPLL</sequence>
<feature type="coiled-coil region" evidence="8">
    <location>
        <begin position="439"/>
        <end position="510"/>
    </location>
</feature>
<dbReference type="GO" id="GO:0003777">
    <property type="term" value="F:microtubule motor activity"/>
    <property type="evidence" value="ECO:0007669"/>
    <property type="project" value="InterPro"/>
</dbReference>
<dbReference type="InterPro" id="IPR027417">
    <property type="entry name" value="P-loop_NTPase"/>
</dbReference>